<dbReference type="Proteomes" id="UP000035680">
    <property type="component" value="Unassembled WGS sequence"/>
</dbReference>
<keyword evidence="1" id="KW-1185">Reference proteome</keyword>
<proteinExistence type="predicted"/>
<dbReference type="AlphaFoldDB" id="A0A0K0ETT0"/>
<dbReference type="WBParaSite" id="SVE_0000052350.1">
    <property type="protein sequence ID" value="SVE_0000052350.1"/>
    <property type="gene ID" value="SVE_0000052350"/>
</dbReference>
<protein>
    <submittedName>
        <fullName evidence="2">Mobile element protein</fullName>
    </submittedName>
</protein>
<reference evidence="2" key="2">
    <citation type="submission" date="2015-08" db="UniProtKB">
        <authorList>
            <consortium name="WormBaseParasite"/>
        </authorList>
    </citation>
    <scope>IDENTIFICATION</scope>
</reference>
<evidence type="ECO:0000313" key="2">
    <source>
        <dbReference type="WBParaSite" id="SVE_0000052350.1"/>
    </source>
</evidence>
<sequence>MSINKPKTVTLTLLFPTQCFDTLISKILVSYKLNFIYSIITSHTT</sequence>
<organism evidence="1 2">
    <name type="scientific">Strongyloides venezuelensis</name>
    <name type="common">Threadworm</name>
    <dbReference type="NCBI Taxonomy" id="75913"/>
    <lineage>
        <taxon>Eukaryota</taxon>
        <taxon>Metazoa</taxon>
        <taxon>Ecdysozoa</taxon>
        <taxon>Nematoda</taxon>
        <taxon>Chromadorea</taxon>
        <taxon>Rhabditida</taxon>
        <taxon>Tylenchina</taxon>
        <taxon>Panagrolaimomorpha</taxon>
        <taxon>Strongyloidoidea</taxon>
        <taxon>Strongyloididae</taxon>
        <taxon>Strongyloides</taxon>
    </lineage>
</organism>
<evidence type="ECO:0000313" key="1">
    <source>
        <dbReference type="Proteomes" id="UP000035680"/>
    </source>
</evidence>
<name>A0A0K0ETT0_STRVS</name>
<accession>A0A0K0ETT0</accession>
<reference evidence="1" key="1">
    <citation type="submission" date="2014-07" db="EMBL/GenBank/DDBJ databases">
        <authorList>
            <person name="Martin A.A"/>
            <person name="De Silva N."/>
        </authorList>
    </citation>
    <scope>NUCLEOTIDE SEQUENCE</scope>
</reference>